<sequence>MPSRAEPVKLADGPAPDKRACRISGFGYLYPEVIPPAMSFARHTPQARSDNPTIELHSPEEGILLEIAQKYYWNNGTEGAGPSWTLQKVDLPIIDTQECWLKWRKHSVIKRGTGFCSYTNDSNSCSAVSRHAPQFSSVKDLGGASIEDTVTRGSKERFCVEGIGDLDLLFEFQGEDDEEEDDDSIQIASFLMQVCHALIVLVDYFVDVDILNFVRTCEMLKSSLPLAENPSGADHCPHLIIVQNRGKREDFLLNSIKEKNRIIEAVFEGSTMCYSDGISMKHSSFPCYKVLKDCSANFYVLPDMKPRGYKSEAHTSYKGVPDYEILIRKLRNQIVSLPRNPFGPQISSEKSWFHYATRIWDLTRKSFLIAELGRLLP</sequence>
<dbReference type="Proteomes" id="UP000887565">
    <property type="component" value="Unplaced"/>
</dbReference>
<dbReference type="InterPro" id="IPR039177">
    <property type="entry name" value="SMG9"/>
</dbReference>
<dbReference type="GO" id="GO:0000184">
    <property type="term" value="P:nuclear-transcribed mRNA catabolic process, nonsense-mediated decay"/>
    <property type="evidence" value="ECO:0007669"/>
    <property type="project" value="InterPro"/>
</dbReference>
<protein>
    <submittedName>
        <fullName evidence="2">Uncharacterized protein</fullName>
    </submittedName>
</protein>
<dbReference type="PANTHER" id="PTHR14270:SF0">
    <property type="entry name" value="NONSENSE-MEDIATED MRNA DECAY FACTOR SMG9"/>
    <property type="match status" value="1"/>
</dbReference>
<accession>A0A915KI62</accession>
<dbReference type="AlphaFoldDB" id="A0A915KI62"/>
<evidence type="ECO:0000313" key="1">
    <source>
        <dbReference type="Proteomes" id="UP000887565"/>
    </source>
</evidence>
<keyword evidence="1" id="KW-1185">Reference proteome</keyword>
<dbReference type="PANTHER" id="PTHR14270">
    <property type="entry name" value="NONSENSE-MEDIATED MRNA DECAY FACTOR SMG9"/>
    <property type="match status" value="1"/>
</dbReference>
<name>A0A915KI62_ROMCU</name>
<proteinExistence type="predicted"/>
<reference evidence="2" key="1">
    <citation type="submission" date="2022-11" db="UniProtKB">
        <authorList>
            <consortium name="WormBaseParasite"/>
        </authorList>
    </citation>
    <scope>IDENTIFICATION</scope>
</reference>
<evidence type="ECO:0000313" key="2">
    <source>
        <dbReference type="WBParaSite" id="nRc.2.0.1.t37686-RA"/>
    </source>
</evidence>
<dbReference type="WBParaSite" id="nRc.2.0.1.t37686-RA">
    <property type="protein sequence ID" value="nRc.2.0.1.t37686-RA"/>
    <property type="gene ID" value="nRc.2.0.1.g37686"/>
</dbReference>
<organism evidence="1 2">
    <name type="scientific">Romanomermis culicivorax</name>
    <name type="common">Nematode worm</name>
    <dbReference type="NCBI Taxonomy" id="13658"/>
    <lineage>
        <taxon>Eukaryota</taxon>
        <taxon>Metazoa</taxon>
        <taxon>Ecdysozoa</taxon>
        <taxon>Nematoda</taxon>
        <taxon>Enoplea</taxon>
        <taxon>Dorylaimia</taxon>
        <taxon>Mermithida</taxon>
        <taxon>Mermithoidea</taxon>
        <taxon>Mermithidae</taxon>
        <taxon>Romanomermis</taxon>
    </lineage>
</organism>